<comment type="function">
    <text evidence="5">The purine nucleoside phosphorylases catalyze the phosphorolytic breakdown of the N-glycosidic bond in the beta-(deoxy)ribonucleoside molecules, with the formation of the corresponding free purine bases and pentose-1-phosphate.</text>
</comment>
<sequence length="278" mass="29873">MERRVREAADAVADRLRVRAETALILGTGLSGVADAMDLEGGLDYREIPHHPVSTVPSHRGRLLWGHWAGTPLIALQGRFHLYEGYAPAVIAFPIRLLAALGVKTVLLSNAAGGLNPLFEAGDLMVITDHINFTGRNPLVGVNIDAWGPRFPDMTEPYDRRLREMARAAAMEEHIPLREGVYVGVLGPSMETAAETRLLRAAGADAVGMSTVMEVITAVHAGMKVLGVSVITNVNRPDCYEPAPLEKVIQTATAAGPRLMRLFQAVLKSTTQATGGTQ</sequence>
<dbReference type="Proteomes" id="UP000298602">
    <property type="component" value="Chromosome"/>
</dbReference>
<dbReference type="InterPro" id="IPR035994">
    <property type="entry name" value="Nucleoside_phosphorylase_sf"/>
</dbReference>
<dbReference type="Gene3D" id="3.40.50.1580">
    <property type="entry name" value="Nucleoside phosphorylase domain"/>
    <property type="match status" value="1"/>
</dbReference>
<comment type="pathway">
    <text evidence="1 5">Purine metabolism; purine nucleoside salvage.</text>
</comment>
<dbReference type="Pfam" id="PF01048">
    <property type="entry name" value="PNP_UDP_1"/>
    <property type="match status" value="1"/>
</dbReference>
<evidence type="ECO:0000256" key="1">
    <source>
        <dbReference type="ARBA" id="ARBA00005058"/>
    </source>
</evidence>
<evidence type="ECO:0000259" key="6">
    <source>
        <dbReference type="Pfam" id="PF01048"/>
    </source>
</evidence>
<evidence type="ECO:0000256" key="5">
    <source>
        <dbReference type="PIRNR" id="PIRNR000477"/>
    </source>
</evidence>
<reference evidence="7 9" key="1">
    <citation type="submission" date="2019-05" db="EMBL/GenBank/DDBJ databases">
        <title>The Complete Genome Sequence of the n-alkane-degrading Desulfoglaeba alkanexedens ALDC reveals multiple alkylsuccinate synthase gene clusters.</title>
        <authorList>
            <person name="Callaghan A.V."/>
            <person name="Davidova I.A."/>
            <person name="Duncan K.E."/>
            <person name="Morris B."/>
            <person name="McInerney M.J."/>
        </authorList>
    </citation>
    <scope>NUCLEOTIDE SEQUENCE [LARGE SCALE GENOMIC DNA]</scope>
    <source>
        <strain evidence="7 9">ALDC</strain>
    </source>
</reference>
<dbReference type="InterPro" id="IPR011268">
    <property type="entry name" value="Purine_phosphorylase"/>
</dbReference>
<dbReference type="AlphaFoldDB" id="A0A4P8L836"/>
<reference evidence="7 9" key="2">
    <citation type="submission" date="2019-05" db="EMBL/GenBank/DDBJ databases">
        <authorList>
            <person name="Suflita J.M."/>
            <person name="Marks C.R."/>
        </authorList>
    </citation>
    <scope>NUCLEOTIDE SEQUENCE [LARGE SCALE GENOMIC DNA]</scope>
    <source>
        <strain evidence="7 9">ALDC</strain>
    </source>
</reference>
<evidence type="ECO:0000256" key="2">
    <source>
        <dbReference type="ARBA" id="ARBA00006751"/>
    </source>
</evidence>
<dbReference type="UniPathway" id="UPA00606"/>
<dbReference type="CDD" id="cd09009">
    <property type="entry name" value="PNP-EcPNPII_like"/>
    <property type="match status" value="1"/>
</dbReference>
<evidence type="ECO:0000313" key="7">
    <source>
        <dbReference type="EMBL" id="QCQ23375.1"/>
    </source>
</evidence>
<dbReference type="KEGG" id="dax:FDQ92_00070"/>
<organism evidence="7 9">
    <name type="scientific">Desulfoglaeba alkanexedens ALDC</name>
    <dbReference type="NCBI Taxonomy" id="980445"/>
    <lineage>
        <taxon>Bacteria</taxon>
        <taxon>Pseudomonadati</taxon>
        <taxon>Thermodesulfobacteriota</taxon>
        <taxon>Syntrophobacteria</taxon>
        <taxon>Syntrophobacterales</taxon>
        <taxon>Syntrophobacteraceae</taxon>
        <taxon>Desulfoglaeba</taxon>
    </lineage>
</organism>
<keyword evidence="9" id="KW-1185">Reference proteome</keyword>
<comment type="similarity">
    <text evidence="2 5">Belongs to the PNP/MTAP phosphorylase family.</text>
</comment>
<protein>
    <recommendedName>
        <fullName evidence="5">Purine nucleoside phosphorylase</fullName>
        <ecNumber evidence="5">2.4.2.1</ecNumber>
    </recommendedName>
    <alternativeName>
        <fullName evidence="5">Inosine-guanosine phosphorylase</fullName>
    </alternativeName>
</protein>
<dbReference type="NCBIfam" id="TIGR01697">
    <property type="entry name" value="PNPH-PUNA-XAPA"/>
    <property type="match status" value="1"/>
</dbReference>
<keyword evidence="3 5" id="KW-0328">Glycosyltransferase</keyword>
<keyword evidence="4 5" id="KW-0808">Transferase</keyword>
<evidence type="ECO:0000313" key="8">
    <source>
        <dbReference type="EMBL" id="QCQ23598.1"/>
    </source>
</evidence>
<dbReference type="EMBL" id="CP040098">
    <property type="protein sequence ID" value="QCQ23598.1"/>
    <property type="molecule type" value="Genomic_DNA"/>
</dbReference>
<dbReference type="PANTHER" id="PTHR11904:SF9">
    <property type="entry name" value="PURINE NUCLEOSIDE PHOSPHORYLASE-RELATED"/>
    <property type="match status" value="1"/>
</dbReference>
<dbReference type="NCBIfam" id="NF006054">
    <property type="entry name" value="PRK08202.1"/>
    <property type="match status" value="1"/>
</dbReference>
<evidence type="ECO:0000256" key="4">
    <source>
        <dbReference type="ARBA" id="ARBA00022679"/>
    </source>
</evidence>
<accession>A0A4P8L836</accession>
<dbReference type="KEGG" id="dax:FDQ92_15005"/>
<dbReference type="SUPFAM" id="SSF53167">
    <property type="entry name" value="Purine and uridine phosphorylases"/>
    <property type="match status" value="1"/>
</dbReference>
<evidence type="ECO:0000313" key="9">
    <source>
        <dbReference type="Proteomes" id="UP000298602"/>
    </source>
</evidence>
<dbReference type="EMBL" id="CP040098">
    <property type="protein sequence ID" value="QCQ23375.1"/>
    <property type="molecule type" value="Genomic_DNA"/>
</dbReference>
<evidence type="ECO:0000256" key="3">
    <source>
        <dbReference type="ARBA" id="ARBA00022676"/>
    </source>
</evidence>
<dbReference type="PIRSF" id="PIRSF000477">
    <property type="entry name" value="PurNPase"/>
    <property type="match status" value="1"/>
</dbReference>
<gene>
    <name evidence="7" type="ORF">FDQ92_00070</name>
    <name evidence="8" type="ORF">FDQ92_15005</name>
</gene>
<dbReference type="GO" id="GO:0005737">
    <property type="term" value="C:cytoplasm"/>
    <property type="evidence" value="ECO:0007669"/>
    <property type="project" value="TreeGrafter"/>
</dbReference>
<feature type="domain" description="Nucleoside phosphorylase" evidence="6">
    <location>
        <begin position="23"/>
        <end position="268"/>
    </location>
</feature>
<dbReference type="InterPro" id="IPR000845">
    <property type="entry name" value="Nucleoside_phosphorylase_d"/>
</dbReference>
<name>A0A4P8L836_9BACT</name>
<dbReference type="GO" id="GO:0004731">
    <property type="term" value="F:purine-nucleoside phosphorylase activity"/>
    <property type="evidence" value="ECO:0007669"/>
    <property type="project" value="UniProtKB-EC"/>
</dbReference>
<dbReference type="GO" id="GO:0009116">
    <property type="term" value="P:nucleoside metabolic process"/>
    <property type="evidence" value="ECO:0007669"/>
    <property type="project" value="InterPro"/>
</dbReference>
<dbReference type="PANTHER" id="PTHR11904">
    <property type="entry name" value="METHYLTHIOADENOSINE/PURINE NUCLEOSIDE PHOSPHORYLASE"/>
    <property type="match status" value="1"/>
</dbReference>
<dbReference type="EC" id="2.4.2.1" evidence="5"/>
<proteinExistence type="inferred from homology"/>
<dbReference type="OrthoDB" id="1523230at2"/>